<sequence length="80" mass="8687">MLAHTLSKMEFSVSSEAFIRAPGTRNEIGTVIQVEAIALSGFSFLVHNTLPFFFFSAGGFAWSFSSPLVIQKLPSSFGLL</sequence>
<evidence type="ECO:0000313" key="1">
    <source>
        <dbReference type="EMBL" id="BAS76971.1"/>
    </source>
</evidence>
<dbReference type="AlphaFoldDB" id="A0A0P0VEV9"/>
<dbReference type="EMBL" id="AP014958">
    <property type="protein sequence ID" value="BAS76971.1"/>
    <property type="molecule type" value="Genomic_DNA"/>
</dbReference>
<organism evidence="1 2">
    <name type="scientific">Oryza sativa subsp. japonica</name>
    <name type="common">Rice</name>
    <dbReference type="NCBI Taxonomy" id="39947"/>
    <lineage>
        <taxon>Eukaryota</taxon>
        <taxon>Viridiplantae</taxon>
        <taxon>Streptophyta</taxon>
        <taxon>Embryophyta</taxon>
        <taxon>Tracheophyta</taxon>
        <taxon>Spermatophyta</taxon>
        <taxon>Magnoliopsida</taxon>
        <taxon>Liliopsida</taxon>
        <taxon>Poales</taxon>
        <taxon>Poaceae</taxon>
        <taxon>BOP clade</taxon>
        <taxon>Oryzoideae</taxon>
        <taxon>Oryzeae</taxon>
        <taxon>Oryzinae</taxon>
        <taxon>Oryza</taxon>
        <taxon>Oryza sativa</taxon>
    </lineage>
</organism>
<proteinExistence type="predicted"/>
<evidence type="ECO:0000313" key="2">
    <source>
        <dbReference type="Proteomes" id="UP000059680"/>
    </source>
</evidence>
<dbReference type="InParanoid" id="A0A0P0VEV9"/>
<reference evidence="2" key="1">
    <citation type="journal article" date="2005" name="Nature">
        <title>The map-based sequence of the rice genome.</title>
        <authorList>
            <consortium name="International rice genome sequencing project (IRGSP)"/>
            <person name="Matsumoto T."/>
            <person name="Wu J."/>
            <person name="Kanamori H."/>
            <person name="Katayose Y."/>
            <person name="Fujisawa M."/>
            <person name="Namiki N."/>
            <person name="Mizuno H."/>
            <person name="Yamamoto K."/>
            <person name="Antonio B.A."/>
            <person name="Baba T."/>
            <person name="Sakata K."/>
            <person name="Nagamura Y."/>
            <person name="Aoki H."/>
            <person name="Arikawa K."/>
            <person name="Arita K."/>
            <person name="Bito T."/>
            <person name="Chiden Y."/>
            <person name="Fujitsuka N."/>
            <person name="Fukunaka R."/>
            <person name="Hamada M."/>
            <person name="Harada C."/>
            <person name="Hayashi A."/>
            <person name="Hijishita S."/>
            <person name="Honda M."/>
            <person name="Hosokawa S."/>
            <person name="Ichikawa Y."/>
            <person name="Idonuma A."/>
            <person name="Iijima M."/>
            <person name="Ikeda M."/>
            <person name="Ikeno M."/>
            <person name="Ito K."/>
            <person name="Ito S."/>
            <person name="Ito T."/>
            <person name="Ito Y."/>
            <person name="Ito Y."/>
            <person name="Iwabuchi A."/>
            <person name="Kamiya K."/>
            <person name="Karasawa W."/>
            <person name="Kurita K."/>
            <person name="Katagiri S."/>
            <person name="Kikuta A."/>
            <person name="Kobayashi H."/>
            <person name="Kobayashi N."/>
            <person name="Machita K."/>
            <person name="Maehara T."/>
            <person name="Masukawa M."/>
            <person name="Mizubayashi T."/>
            <person name="Mukai Y."/>
            <person name="Nagasaki H."/>
            <person name="Nagata Y."/>
            <person name="Naito S."/>
            <person name="Nakashima M."/>
            <person name="Nakama Y."/>
            <person name="Nakamichi Y."/>
            <person name="Nakamura M."/>
            <person name="Meguro A."/>
            <person name="Negishi M."/>
            <person name="Ohta I."/>
            <person name="Ohta T."/>
            <person name="Okamoto M."/>
            <person name="Ono N."/>
            <person name="Saji S."/>
            <person name="Sakaguchi M."/>
            <person name="Sakai K."/>
            <person name="Shibata M."/>
            <person name="Shimokawa T."/>
            <person name="Song J."/>
            <person name="Takazaki Y."/>
            <person name="Terasawa K."/>
            <person name="Tsugane M."/>
            <person name="Tsuji K."/>
            <person name="Ueda S."/>
            <person name="Waki K."/>
            <person name="Yamagata H."/>
            <person name="Yamamoto M."/>
            <person name="Yamamoto S."/>
            <person name="Yamane H."/>
            <person name="Yoshiki S."/>
            <person name="Yoshihara R."/>
            <person name="Yukawa K."/>
            <person name="Zhong H."/>
            <person name="Yano M."/>
            <person name="Yuan Q."/>
            <person name="Ouyang S."/>
            <person name="Liu J."/>
            <person name="Jones K.M."/>
            <person name="Gansberger K."/>
            <person name="Moffat K."/>
            <person name="Hill J."/>
            <person name="Bera J."/>
            <person name="Fadrosh D."/>
            <person name="Jin S."/>
            <person name="Johri S."/>
            <person name="Kim M."/>
            <person name="Overton L."/>
            <person name="Reardon M."/>
            <person name="Tsitrin T."/>
            <person name="Vuong H."/>
            <person name="Weaver B."/>
            <person name="Ciecko A."/>
            <person name="Tallon L."/>
            <person name="Jackson J."/>
            <person name="Pai G."/>
            <person name="Aken S.V."/>
            <person name="Utterback T."/>
            <person name="Reidmuller S."/>
            <person name="Feldblyum T."/>
            <person name="Hsiao J."/>
            <person name="Zismann V."/>
            <person name="Iobst S."/>
            <person name="de Vazeille A.R."/>
            <person name="Buell C.R."/>
            <person name="Ying K."/>
            <person name="Li Y."/>
            <person name="Lu T."/>
            <person name="Huang Y."/>
            <person name="Zhao Q."/>
            <person name="Feng Q."/>
            <person name="Zhang L."/>
            <person name="Zhu J."/>
            <person name="Weng Q."/>
            <person name="Mu J."/>
            <person name="Lu Y."/>
            <person name="Fan D."/>
            <person name="Liu Y."/>
            <person name="Guan J."/>
            <person name="Zhang Y."/>
            <person name="Yu S."/>
            <person name="Liu X."/>
            <person name="Zhang Y."/>
            <person name="Hong G."/>
            <person name="Han B."/>
            <person name="Choisne N."/>
            <person name="Demange N."/>
            <person name="Orjeda G."/>
            <person name="Samain S."/>
            <person name="Cattolico L."/>
            <person name="Pelletier E."/>
            <person name="Couloux A."/>
            <person name="Segurens B."/>
            <person name="Wincker P."/>
            <person name="D'Hont A."/>
            <person name="Scarpelli C."/>
            <person name="Weissenbach J."/>
            <person name="Salanoubat M."/>
            <person name="Quetier F."/>
            <person name="Yu Y."/>
            <person name="Kim H.R."/>
            <person name="Rambo T."/>
            <person name="Currie J."/>
            <person name="Collura K."/>
            <person name="Luo M."/>
            <person name="Yang T."/>
            <person name="Ammiraju J.S.S."/>
            <person name="Engler F."/>
            <person name="Soderlund C."/>
            <person name="Wing R.A."/>
            <person name="Palmer L.E."/>
            <person name="de la Bastide M."/>
            <person name="Spiegel L."/>
            <person name="Nascimento L."/>
            <person name="Zutavern T."/>
            <person name="O'Shaughnessy A."/>
            <person name="Dike S."/>
            <person name="Dedhia N."/>
            <person name="Preston R."/>
            <person name="Balija V."/>
            <person name="McCombie W.R."/>
            <person name="Chow T."/>
            <person name="Chen H."/>
            <person name="Chung M."/>
            <person name="Chen C."/>
            <person name="Shaw J."/>
            <person name="Wu H."/>
            <person name="Hsiao K."/>
            <person name="Chao Y."/>
            <person name="Chu M."/>
            <person name="Cheng C."/>
            <person name="Hour A."/>
            <person name="Lee P."/>
            <person name="Lin S."/>
            <person name="Lin Y."/>
            <person name="Liou J."/>
            <person name="Liu S."/>
            <person name="Hsing Y."/>
            <person name="Raghuvanshi S."/>
            <person name="Mohanty A."/>
            <person name="Bharti A.K."/>
            <person name="Gaur A."/>
            <person name="Gupta V."/>
            <person name="Kumar D."/>
            <person name="Ravi V."/>
            <person name="Vij S."/>
            <person name="Kapur A."/>
            <person name="Khurana P."/>
            <person name="Khurana P."/>
            <person name="Khurana J.P."/>
            <person name="Tyagi A.K."/>
            <person name="Gaikwad K."/>
            <person name="Singh A."/>
            <person name="Dalal V."/>
            <person name="Srivastava S."/>
            <person name="Dixit A."/>
            <person name="Pal A.K."/>
            <person name="Ghazi I.A."/>
            <person name="Yadav M."/>
            <person name="Pandit A."/>
            <person name="Bhargava A."/>
            <person name="Sureshbabu K."/>
            <person name="Batra K."/>
            <person name="Sharma T.R."/>
            <person name="Mohapatra T."/>
            <person name="Singh N.K."/>
            <person name="Messing J."/>
            <person name="Nelson A.B."/>
            <person name="Fuks G."/>
            <person name="Kavchok S."/>
            <person name="Keizer G."/>
            <person name="Linton E."/>
            <person name="Llaca V."/>
            <person name="Song R."/>
            <person name="Tanyolac B."/>
            <person name="Young S."/>
            <person name="Ho-Il K."/>
            <person name="Hahn J.H."/>
            <person name="Sangsakoo G."/>
            <person name="Vanavichit A."/>
            <person name="de Mattos Luiz.A.T."/>
            <person name="Zimmer P.D."/>
            <person name="Malone G."/>
            <person name="Dellagostin O."/>
            <person name="de Oliveira A.C."/>
            <person name="Bevan M."/>
            <person name="Bancroft I."/>
            <person name="Minx P."/>
            <person name="Cordum H."/>
            <person name="Wilson R."/>
            <person name="Cheng Z."/>
            <person name="Jin W."/>
            <person name="Jiang J."/>
            <person name="Leong S.A."/>
            <person name="Iwama H."/>
            <person name="Gojobori T."/>
            <person name="Itoh T."/>
            <person name="Niimura Y."/>
            <person name="Fujii Y."/>
            <person name="Habara T."/>
            <person name="Sakai H."/>
            <person name="Sato Y."/>
            <person name="Wilson G."/>
            <person name="Kumar K."/>
            <person name="McCouch S."/>
            <person name="Juretic N."/>
            <person name="Hoen D."/>
            <person name="Wright S."/>
            <person name="Bruskiewich R."/>
            <person name="Bureau T."/>
            <person name="Miyao A."/>
            <person name="Hirochika H."/>
            <person name="Nishikawa T."/>
            <person name="Kadowaki K."/>
            <person name="Sugiura M."/>
            <person name="Burr B."/>
            <person name="Sasaki T."/>
        </authorList>
    </citation>
    <scope>NUCLEOTIDE SEQUENCE [LARGE SCALE GENOMIC DNA]</scope>
    <source>
        <strain evidence="2">cv. Nipponbare</strain>
    </source>
</reference>
<reference evidence="1 2" key="2">
    <citation type="journal article" date="2013" name="Plant Cell Physiol.">
        <title>Rice Annotation Project Database (RAP-DB): an integrative and interactive database for rice genomics.</title>
        <authorList>
            <person name="Sakai H."/>
            <person name="Lee S.S."/>
            <person name="Tanaka T."/>
            <person name="Numa H."/>
            <person name="Kim J."/>
            <person name="Kawahara Y."/>
            <person name="Wakimoto H."/>
            <person name="Yang C.C."/>
            <person name="Iwamoto M."/>
            <person name="Abe T."/>
            <person name="Yamada Y."/>
            <person name="Muto A."/>
            <person name="Inokuchi H."/>
            <person name="Ikemura T."/>
            <person name="Matsumoto T."/>
            <person name="Sasaki T."/>
            <person name="Itoh T."/>
        </authorList>
    </citation>
    <scope>NUCLEOTIDE SEQUENCE [LARGE SCALE GENOMIC DNA]</scope>
    <source>
        <strain evidence="2">cv. Nipponbare</strain>
    </source>
</reference>
<name>A0A0P0VEV9_ORYSJ</name>
<dbReference type="Proteomes" id="UP000059680">
    <property type="component" value="Chromosome 2"/>
</dbReference>
<reference evidence="1 2" key="3">
    <citation type="journal article" date="2013" name="Rice">
        <title>Improvement of the Oryza sativa Nipponbare reference genome using next generation sequence and optical map data.</title>
        <authorList>
            <person name="Kawahara Y."/>
            <person name="de la Bastide M."/>
            <person name="Hamilton J.P."/>
            <person name="Kanamori H."/>
            <person name="McCombie W.R."/>
            <person name="Ouyang S."/>
            <person name="Schwartz D.C."/>
            <person name="Tanaka T."/>
            <person name="Wu J."/>
            <person name="Zhou S."/>
            <person name="Childs K.L."/>
            <person name="Davidson R.M."/>
            <person name="Lin H."/>
            <person name="Quesada-Ocampo L."/>
            <person name="Vaillancourt B."/>
            <person name="Sakai H."/>
            <person name="Lee S.S."/>
            <person name="Kim J."/>
            <person name="Numa H."/>
            <person name="Itoh T."/>
            <person name="Buell C.R."/>
            <person name="Matsumoto T."/>
        </authorList>
    </citation>
    <scope>NUCLEOTIDE SEQUENCE [LARGE SCALE GENOMIC DNA]</scope>
    <source>
        <strain evidence="2">cv. Nipponbare</strain>
    </source>
</reference>
<dbReference type="PaxDb" id="39947-A0A0P0VEV9"/>
<protein>
    <submittedName>
        <fullName evidence="1">Os02g0147200 protein</fullName>
    </submittedName>
</protein>
<dbReference type="Gramene" id="Os02t0147200-01">
    <property type="protein sequence ID" value="Os02t0147200-01"/>
    <property type="gene ID" value="Os02g0147200"/>
</dbReference>
<dbReference type="STRING" id="39947.A0A0P0VEV9"/>
<keyword evidence="2" id="KW-1185">Reference proteome</keyword>
<gene>
    <name evidence="1" type="ordered locus">Os02g0147200</name>
    <name evidence="1" type="ORF">OSNPB_020147200</name>
</gene>
<accession>A0A0P0VEV9</accession>